<dbReference type="KEGG" id="cel:CELE_Y69A2AR.25"/>
<evidence type="ECO:0000313" key="3">
    <source>
        <dbReference type="WormBase" id="Y69A2AR.25"/>
    </source>
</evidence>
<dbReference type="InParanoid" id="Q95XI1"/>
<keyword evidence="2" id="KW-1185">Reference proteome</keyword>
<evidence type="ECO:0000313" key="1">
    <source>
        <dbReference type="EMBL" id="CCD74128.1"/>
    </source>
</evidence>
<dbReference type="PaxDb" id="6239-Y69A2AR.25"/>
<dbReference type="WormBase" id="Y69A2AR.25">
    <property type="protein sequence ID" value="CE22793"/>
    <property type="gene ID" value="WBGene00022096"/>
</dbReference>
<dbReference type="PhylomeDB" id="Q95XI1"/>
<sequence length="337" mass="37433">MPQNLDALTVHENVDFGTKSTDFQFKDSNIGFKSIGKRQDTSTKKQPCDPSVNKKCVFEADSSDGTSYCNMDANKKDPRCPGSEPGDNCLKITDKDCHFPLKQEEINQKCQDFKQDHRCPGTIWYCTIAPKHADRNLCNNVNTTHDPEVCYAAGDPACVKPIPPTASYGTDFCKKYTNDCQCYSMRLGFLPIYPNRALCKLHHAEIKKWIWACVVKSGDIGAGCYKDTDHDCNHNTTMTEAEAKYLCIDEFEFRDLRCPRLSGEGCDKPVDADCTTTPEPTTTVTTTFPTTSMKKSNSKLDVATSAPVEQTSLQSHQSSIISLSIGIVSAFVIFTAY</sequence>
<reference evidence="1 2" key="1">
    <citation type="journal article" date="1998" name="Science">
        <title>Genome sequence of the nematode C. elegans: a platform for investigating biology.</title>
        <authorList>
            <consortium name="The C. elegans sequencing consortium"/>
            <person name="Sulson J.E."/>
            <person name="Waterston R."/>
        </authorList>
    </citation>
    <scope>NUCLEOTIDE SEQUENCE [LARGE SCALE GENOMIC DNA]</scope>
    <source>
        <strain evidence="1 2">Bristol N2</strain>
    </source>
</reference>
<dbReference type="AlphaFoldDB" id="Q95XI1"/>
<dbReference type="HOGENOM" id="CLU_824489_0_0_1"/>
<evidence type="ECO:0000313" key="2">
    <source>
        <dbReference type="Proteomes" id="UP000001940"/>
    </source>
</evidence>
<dbReference type="Proteomes" id="UP000001940">
    <property type="component" value="Chromosome IV"/>
</dbReference>
<dbReference type="GeneID" id="190546"/>
<name>Q95XI1_CAEEL</name>
<dbReference type="RefSeq" id="NP_500222.1">
    <property type="nucleotide sequence ID" value="NM_067821.1"/>
</dbReference>
<dbReference type="UCSC" id="Y69A2AR.25">
    <property type="organism name" value="c. elegans"/>
</dbReference>
<organism evidence="1 2">
    <name type="scientific">Caenorhabditis elegans</name>
    <dbReference type="NCBI Taxonomy" id="6239"/>
    <lineage>
        <taxon>Eukaryota</taxon>
        <taxon>Metazoa</taxon>
        <taxon>Ecdysozoa</taxon>
        <taxon>Nematoda</taxon>
        <taxon>Chromadorea</taxon>
        <taxon>Rhabditida</taxon>
        <taxon>Rhabditina</taxon>
        <taxon>Rhabditomorpha</taxon>
        <taxon>Rhabditoidea</taxon>
        <taxon>Rhabditidae</taxon>
        <taxon>Peloderinae</taxon>
        <taxon>Caenorhabditis</taxon>
    </lineage>
</organism>
<proteinExistence type="predicted"/>
<protein>
    <submittedName>
        <fullName evidence="1">DX domain-containing protein</fullName>
    </submittedName>
</protein>
<dbReference type="EMBL" id="BX284604">
    <property type="protein sequence ID" value="CCD74128.1"/>
    <property type="molecule type" value="Genomic_DNA"/>
</dbReference>
<dbReference type="AGR" id="WB:WBGene00022096"/>
<dbReference type="CTD" id="190546"/>
<dbReference type="Bgee" id="WBGene00022096">
    <property type="expression patterns" value="Expressed in material anatomical entity and 2 other cell types or tissues"/>
</dbReference>
<accession>Q95XI1</accession>
<gene>
    <name evidence="1" type="ORF">CELE_Y69A2AR.25</name>
    <name evidence="1 3" type="ORF">Y69A2AR.25</name>
</gene>